<dbReference type="Gene3D" id="1.10.287.950">
    <property type="entry name" value="Methyl-accepting chemotaxis protein"/>
    <property type="match status" value="1"/>
</dbReference>
<dbReference type="PROSITE" id="PS50111">
    <property type="entry name" value="CHEMOTAXIS_TRANSDUC_2"/>
    <property type="match status" value="1"/>
</dbReference>
<dbReference type="CDD" id="cd11386">
    <property type="entry name" value="MCP_signal"/>
    <property type="match status" value="1"/>
</dbReference>
<name>A0A1Y6EDZ5_9GAMM</name>
<dbReference type="GO" id="GO:0006935">
    <property type="term" value="P:chemotaxis"/>
    <property type="evidence" value="ECO:0007669"/>
    <property type="project" value="InterPro"/>
</dbReference>
<dbReference type="PANTHER" id="PTHR32089">
    <property type="entry name" value="METHYL-ACCEPTING CHEMOTAXIS PROTEIN MCPB"/>
    <property type="match status" value="1"/>
</dbReference>
<evidence type="ECO:0000256" key="1">
    <source>
        <dbReference type="ARBA" id="ARBA00004141"/>
    </source>
</evidence>
<feature type="compositionally biased region" description="Basic and acidic residues" evidence="9">
    <location>
        <begin position="312"/>
        <end position="323"/>
    </location>
</feature>
<organism evidence="13 14">
    <name type="scientific">Pseudidiomarina planktonica</name>
    <dbReference type="NCBI Taxonomy" id="1323738"/>
    <lineage>
        <taxon>Bacteria</taxon>
        <taxon>Pseudomonadati</taxon>
        <taxon>Pseudomonadota</taxon>
        <taxon>Gammaproteobacteria</taxon>
        <taxon>Alteromonadales</taxon>
        <taxon>Idiomarinaceae</taxon>
        <taxon>Pseudidiomarina</taxon>
    </lineage>
</organism>
<dbReference type="PANTHER" id="PTHR32089:SF119">
    <property type="entry name" value="METHYL-ACCEPTING CHEMOTAXIS PROTEIN CTPL"/>
    <property type="match status" value="1"/>
</dbReference>
<evidence type="ECO:0000256" key="8">
    <source>
        <dbReference type="SAM" id="Coils"/>
    </source>
</evidence>
<comment type="subcellular location">
    <subcellularLocation>
        <location evidence="1">Membrane</location>
        <topology evidence="1">Multi-pass membrane protein</topology>
    </subcellularLocation>
</comment>
<keyword evidence="14" id="KW-1185">Reference proteome</keyword>
<dbReference type="SMART" id="SM00283">
    <property type="entry name" value="MA"/>
    <property type="match status" value="1"/>
</dbReference>
<dbReference type="InterPro" id="IPR004090">
    <property type="entry name" value="Chemotax_Me-accpt_rcpt"/>
</dbReference>
<gene>
    <name evidence="13" type="ORF">SAMN06297229_0223</name>
</gene>
<feature type="transmembrane region" description="Helical" evidence="10">
    <location>
        <begin position="12"/>
        <end position="34"/>
    </location>
</feature>
<accession>A0A1Y6EDZ5</accession>
<dbReference type="SMART" id="SM00304">
    <property type="entry name" value="HAMP"/>
    <property type="match status" value="1"/>
</dbReference>
<dbReference type="GO" id="GO:0004888">
    <property type="term" value="F:transmembrane signaling receptor activity"/>
    <property type="evidence" value="ECO:0007669"/>
    <property type="project" value="InterPro"/>
</dbReference>
<keyword evidence="5 7" id="KW-0807">Transducer</keyword>
<protein>
    <submittedName>
        <fullName evidence="13">Methyl-accepting chemotaxis sensory transducer</fullName>
    </submittedName>
</protein>
<feature type="region of interest" description="Disordered" evidence="9">
    <location>
        <begin position="312"/>
        <end position="343"/>
    </location>
</feature>
<keyword evidence="8" id="KW-0175">Coiled coil</keyword>
<evidence type="ECO:0000256" key="4">
    <source>
        <dbReference type="ARBA" id="ARBA00023136"/>
    </source>
</evidence>
<dbReference type="AlphaFoldDB" id="A0A1Y6EDZ5"/>
<dbReference type="OrthoDB" id="7054443at2"/>
<evidence type="ECO:0000256" key="5">
    <source>
        <dbReference type="ARBA" id="ARBA00023224"/>
    </source>
</evidence>
<evidence type="ECO:0000259" key="12">
    <source>
        <dbReference type="PROSITE" id="PS50885"/>
    </source>
</evidence>
<evidence type="ECO:0000256" key="6">
    <source>
        <dbReference type="ARBA" id="ARBA00029447"/>
    </source>
</evidence>
<evidence type="ECO:0000256" key="9">
    <source>
        <dbReference type="SAM" id="MobiDB-lite"/>
    </source>
</evidence>
<dbReference type="Proteomes" id="UP000194450">
    <property type="component" value="Unassembled WGS sequence"/>
</dbReference>
<reference evidence="14" key="1">
    <citation type="submission" date="2017-04" db="EMBL/GenBank/DDBJ databases">
        <authorList>
            <person name="Varghese N."/>
            <person name="Submissions S."/>
        </authorList>
    </citation>
    <scope>NUCLEOTIDE SEQUENCE [LARGE SCALE GENOMIC DNA]</scope>
</reference>
<keyword evidence="2 10" id="KW-0812">Transmembrane</keyword>
<proteinExistence type="inferred from homology"/>
<feature type="domain" description="Methyl-accepting transducer" evidence="11">
    <location>
        <begin position="264"/>
        <end position="500"/>
    </location>
</feature>
<dbReference type="PRINTS" id="PR00260">
    <property type="entry name" value="CHEMTRNSDUCR"/>
</dbReference>
<dbReference type="FunFam" id="1.10.287.950:FF:000001">
    <property type="entry name" value="Methyl-accepting chemotaxis sensory transducer"/>
    <property type="match status" value="1"/>
</dbReference>
<keyword evidence="3 10" id="KW-1133">Transmembrane helix</keyword>
<evidence type="ECO:0000256" key="10">
    <source>
        <dbReference type="SAM" id="Phobius"/>
    </source>
</evidence>
<feature type="domain" description="HAMP" evidence="12">
    <location>
        <begin position="205"/>
        <end position="259"/>
    </location>
</feature>
<evidence type="ECO:0000313" key="13">
    <source>
        <dbReference type="EMBL" id="SMQ59150.1"/>
    </source>
</evidence>
<dbReference type="Pfam" id="PF00015">
    <property type="entry name" value="MCPsignal"/>
    <property type="match status" value="1"/>
</dbReference>
<dbReference type="InterPro" id="IPR004089">
    <property type="entry name" value="MCPsignal_dom"/>
</dbReference>
<dbReference type="RefSeq" id="WP_086433421.1">
    <property type="nucleotide sequence ID" value="NZ_FXWH01000001.1"/>
</dbReference>
<dbReference type="EMBL" id="FXWH01000001">
    <property type="protein sequence ID" value="SMQ59150.1"/>
    <property type="molecule type" value="Genomic_DNA"/>
</dbReference>
<feature type="transmembrane region" description="Helical" evidence="10">
    <location>
        <begin position="181"/>
        <end position="203"/>
    </location>
</feature>
<dbReference type="Pfam" id="PF00672">
    <property type="entry name" value="HAMP"/>
    <property type="match status" value="1"/>
</dbReference>
<dbReference type="PROSITE" id="PS50885">
    <property type="entry name" value="HAMP"/>
    <property type="match status" value="1"/>
</dbReference>
<evidence type="ECO:0000259" key="11">
    <source>
        <dbReference type="PROSITE" id="PS50111"/>
    </source>
</evidence>
<feature type="coiled-coil region" evidence="8">
    <location>
        <begin position="464"/>
        <end position="526"/>
    </location>
</feature>
<keyword evidence="4 10" id="KW-0472">Membrane</keyword>
<dbReference type="InterPro" id="IPR003660">
    <property type="entry name" value="HAMP_dom"/>
</dbReference>
<evidence type="ECO:0000256" key="3">
    <source>
        <dbReference type="ARBA" id="ARBA00022989"/>
    </source>
</evidence>
<dbReference type="CDD" id="cd06225">
    <property type="entry name" value="HAMP"/>
    <property type="match status" value="1"/>
</dbReference>
<dbReference type="GO" id="GO:0007165">
    <property type="term" value="P:signal transduction"/>
    <property type="evidence" value="ECO:0007669"/>
    <property type="project" value="UniProtKB-KW"/>
</dbReference>
<sequence>MLNHLSILQKIWLIIAMAAVAFACVVGSSIVFTMKSNTGLALVKDQMYDVSMLASQIKVEFKSVDEFFTQAVTLSDPDLLNNAKERSSYLAKLIQQVTQIDPSYSQLTKSNQVLETYTQLSSRIASSFVDGTVDFNTVGKNIEHKTELFNQLTQAFDDFDQHAHAAFEQELNEITENMQSALTATTTIGVVLVLLIAVTGHFIGRSIVAVANSLVRSLHELATGTGSLSVRLTINSNDELGRVAEEFNAFISLLQNSFGDITQLIEPLRDSAQNLRQGMDSLNQMTDHQAEEVQQVAKAMLEMQSSVTEISESAHEASDRAENAKSVAGTGLAKANKSVSHSRSLTEQMETAGQVIHKLSEQTGQVTDILKNINDIADQTNLLALNAAIEAARAGQHGKGFAVVAEEVRHLSSKTASSVSNIRNVLNELVKNIDSTVSIVGDAIQTASESAQLTTDAGGSITSINLEIDEINTLNTQIAAATRQQSSVAAMIVSNTEKMTSSFSQAQDLLKDVESISGELNNLSQTLSSVSSKFKE</sequence>
<evidence type="ECO:0000256" key="2">
    <source>
        <dbReference type="ARBA" id="ARBA00022692"/>
    </source>
</evidence>
<dbReference type="GO" id="GO:0016020">
    <property type="term" value="C:membrane"/>
    <property type="evidence" value="ECO:0007669"/>
    <property type="project" value="UniProtKB-SubCell"/>
</dbReference>
<comment type="similarity">
    <text evidence="6">Belongs to the methyl-accepting chemotaxis (MCP) protein family.</text>
</comment>
<dbReference type="SUPFAM" id="SSF58104">
    <property type="entry name" value="Methyl-accepting chemotaxis protein (MCP) signaling domain"/>
    <property type="match status" value="1"/>
</dbReference>
<evidence type="ECO:0000313" key="14">
    <source>
        <dbReference type="Proteomes" id="UP000194450"/>
    </source>
</evidence>
<evidence type="ECO:0000256" key="7">
    <source>
        <dbReference type="PROSITE-ProRule" id="PRU00284"/>
    </source>
</evidence>